<accession>A0A7I4YT70</accession>
<evidence type="ECO:0000313" key="3">
    <source>
        <dbReference type="WBParaSite" id="HCON_00131780-00001"/>
    </source>
</evidence>
<feature type="transmembrane region" description="Helical" evidence="1">
    <location>
        <begin position="21"/>
        <end position="45"/>
    </location>
</feature>
<keyword evidence="1" id="KW-0812">Transmembrane</keyword>
<sequence>SATSLNCSVKQFHKPFSHYGLFTMLTIALVILVGLVTTVSSQWGWGGGFGDPFFGGGFGGPFGGPFDGGFGDPFFGGGFGGPFGFGW</sequence>
<protein>
    <submittedName>
        <fullName evidence="3">Glycine rich protein</fullName>
    </submittedName>
</protein>
<keyword evidence="1" id="KW-0472">Membrane</keyword>
<name>A0A7I4YT70_HAECO</name>
<dbReference type="Proteomes" id="UP000025227">
    <property type="component" value="Unplaced"/>
</dbReference>
<evidence type="ECO:0000256" key="1">
    <source>
        <dbReference type="SAM" id="Phobius"/>
    </source>
</evidence>
<evidence type="ECO:0000313" key="2">
    <source>
        <dbReference type="Proteomes" id="UP000025227"/>
    </source>
</evidence>
<reference evidence="3" key="1">
    <citation type="submission" date="2020-12" db="UniProtKB">
        <authorList>
            <consortium name="WormBaseParasite"/>
        </authorList>
    </citation>
    <scope>IDENTIFICATION</scope>
    <source>
        <strain evidence="3">MHco3</strain>
    </source>
</reference>
<dbReference type="AlphaFoldDB" id="A0A7I4YT70"/>
<keyword evidence="2" id="KW-1185">Reference proteome</keyword>
<organism evidence="2 3">
    <name type="scientific">Haemonchus contortus</name>
    <name type="common">Barber pole worm</name>
    <dbReference type="NCBI Taxonomy" id="6289"/>
    <lineage>
        <taxon>Eukaryota</taxon>
        <taxon>Metazoa</taxon>
        <taxon>Ecdysozoa</taxon>
        <taxon>Nematoda</taxon>
        <taxon>Chromadorea</taxon>
        <taxon>Rhabditida</taxon>
        <taxon>Rhabditina</taxon>
        <taxon>Rhabditomorpha</taxon>
        <taxon>Strongyloidea</taxon>
        <taxon>Trichostrongylidae</taxon>
        <taxon>Haemonchus</taxon>
    </lineage>
</organism>
<keyword evidence="1" id="KW-1133">Transmembrane helix</keyword>
<dbReference type="WBParaSite" id="HCON_00131780-00001">
    <property type="protein sequence ID" value="HCON_00131780-00001"/>
    <property type="gene ID" value="HCON_00131780"/>
</dbReference>
<proteinExistence type="predicted"/>